<keyword evidence="2" id="KW-1185">Reference proteome</keyword>
<dbReference type="EMBL" id="NBSK02000006">
    <property type="protein sequence ID" value="KAJ0202442.1"/>
    <property type="molecule type" value="Genomic_DNA"/>
</dbReference>
<evidence type="ECO:0000313" key="1">
    <source>
        <dbReference type="EMBL" id="KAJ0202442.1"/>
    </source>
</evidence>
<gene>
    <name evidence="1" type="ORF">LSAT_V11C600333220</name>
</gene>
<name>A0A9R1XBK8_LACSA</name>
<protein>
    <submittedName>
        <fullName evidence="1">Uncharacterized protein</fullName>
    </submittedName>
</protein>
<comment type="caution">
    <text evidence="1">The sequence shown here is derived from an EMBL/GenBank/DDBJ whole genome shotgun (WGS) entry which is preliminary data.</text>
</comment>
<dbReference type="PANTHER" id="PTHR31973:SF189">
    <property type="entry name" value="TRANSPOSASE, MUDR, PLANT, MULE TRANSPOSASE DOMAIN PROTEIN-RELATED"/>
    <property type="match status" value="1"/>
</dbReference>
<evidence type="ECO:0000313" key="2">
    <source>
        <dbReference type="Proteomes" id="UP000235145"/>
    </source>
</evidence>
<reference evidence="1 2" key="1">
    <citation type="journal article" date="2017" name="Nat. Commun.">
        <title>Genome assembly with in vitro proximity ligation data and whole-genome triplication in lettuce.</title>
        <authorList>
            <person name="Reyes-Chin-Wo S."/>
            <person name="Wang Z."/>
            <person name="Yang X."/>
            <person name="Kozik A."/>
            <person name="Arikit S."/>
            <person name="Song C."/>
            <person name="Xia L."/>
            <person name="Froenicke L."/>
            <person name="Lavelle D.O."/>
            <person name="Truco M.J."/>
            <person name="Xia R."/>
            <person name="Zhu S."/>
            <person name="Xu C."/>
            <person name="Xu H."/>
            <person name="Xu X."/>
            <person name="Cox K."/>
            <person name="Korf I."/>
            <person name="Meyers B.C."/>
            <person name="Michelmore R.W."/>
        </authorList>
    </citation>
    <scope>NUCLEOTIDE SEQUENCE [LARGE SCALE GENOMIC DNA]</scope>
    <source>
        <strain evidence="2">cv. Salinas</strain>
        <tissue evidence="1">Seedlings</tissue>
    </source>
</reference>
<dbReference type="Proteomes" id="UP000235145">
    <property type="component" value="Unassembled WGS sequence"/>
</dbReference>
<dbReference type="PANTHER" id="PTHR31973">
    <property type="entry name" value="POLYPROTEIN, PUTATIVE-RELATED"/>
    <property type="match status" value="1"/>
</dbReference>
<organism evidence="1 2">
    <name type="scientific">Lactuca sativa</name>
    <name type="common">Garden lettuce</name>
    <dbReference type="NCBI Taxonomy" id="4236"/>
    <lineage>
        <taxon>Eukaryota</taxon>
        <taxon>Viridiplantae</taxon>
        <taxon>Streptophyta</taxon>
        <taxon>Embryophyta</taxon>
        <taxon>Tracheophyta</taxon>
        <taxon>Spermatophyta</taxon>
        <taxon>Magnoliopsida</taxon>
        <taxon>eudicotyledons</taxon>
        <taxon>Gunneridae</taxon>
        <taxon>Pentapetalae</taxon>
        <taxon>asterids</taxon>
        <taxon>campanulids</taxon>
        <taxon>Asterales</taxon>
        <taxon>Asteraceae</taxon>
        <taxon>Cichorioideae</taxon>
        <taxon>Cichorieae</taxon>
        <taxon>Lactucinae</taxon>
        <taxon>Lactuca</taxon>
    </lineage>
</organism>
<sequence>MCHDMYCCLPNRAIVDGLRELRDEDNYVRFLDAGYKNGRRISIYIDHDHEPLMQWIEEEIVEGGVYSDSDPCSDDVDSMMSDDISVDHELDDEVIEIPKSVDHFLSKKKFIPEGGVDDEVDDEVHHFPIHDPDHKWDTMVPVLGMRFSDRYELKKMLTNYVVFKGYALWWIGKMLTNDILEKPRISYRNMVALVKKFFGLHVSVGKCRNAKSFALDEISGSLVGHYEKLWDYGVELLRSNPGSTVSIEVNPMPDSTIYFKRMYVCLKGVKDGWIEGCRRVIGVDGCFLKGICRDLLLEDIGMGDGRGLTIISDLHKGLVEAGKERAPACEHRKCGRHIYANFKKKYTGVEFRKLFWRATKSTTESAFRSYMREINAMSTHAYDHLMERDPKTWCNTFFELDRCCDVVENGILESFNATIVEARKKPIISMLEEVRVYVMETMYKQIGKGKNGTWIYVLPLEGGLRNLKNNKDPIDIVRMTHLVDVDTKGKLQLVDHLTQEYVAVWFTTNMFGSCYRYNVKPTNGADMWPETGLQSILPPRRRRMPERLKVNRNKCLIEKEGKHTVSKKGAFQNVMNVQLPEEVGAEEEVVAEEVGAEEEVAAEEVRAEKEVVAKEVGVEEQVAAEEVGVEEQVAAEEFGAEEQVVVEEVVEQMVADEQPNEEQAAKHVVIQHVRVVVKKCNRRKGGVTPVFPGLPFLAM</sequence>
<dbReference type="AlphaFoldDB" id="A0A9R1XBK8"/>
<accession>A0A9R1XBK8</accession>
<proteinExistence type="predicted"/>